<dbReference type="EMBL" id="METM01000023">
    <property type="protein sequence ID" value="OGB89550.1"/>
    <property type="molecule type" value="Genomic_DNA"/>
</dbReference>
<keyword evidence="13" id="KW-1015">Disulfide bond</keyword>
<accession>A0A1F4Q108</accession>
<keyword evidence="14" id="KW-0676">Redox-active center</keyword>
<evidence type="ECO:0000256" key="3">
    <source>
        <dbReference type="ARBA" id="ARBA00008207"/>
    </source>
</evidence>
<comment type="catalytic activity">
    <reaction evidence="16">
        <text>epoxyqueuosine(34) in tRNA + AH2 = queuosine(34) in tRNA + A + H2O</text>
        <dbReference type="Rhea" id="RHEA:32159"/>
        <dbReference type="Rhea" id="RHEA-COMP:18571"/>
        <dbReference type="Rhea" id="RHEA-COMP:18582"/>
        <dbReference type="ChEBI" id="CHEBI:13193"/>
        <dbReference type="ChEBI" id="CHEBI:15377"/>
        <dbReference type="ChEBI" id="CHEBI:17499"/>
        <dbReference type="ChEBI" id="CHEBI:194431"/>
        <dbReference type="ChEBI" id="CHEBI:194443"/>
        <dbReference type="EC" id="1.17.99.6"/>
    </reaction>
</comment>
<dbReference type="GO" id="GO:0052693">
    <property type="term" value="F:epoxyqueuosine reductase activity"/>
    <property type="evidence" value="ECO:0007669"/>
    <property type="project" value="UniProtKB-EC"/>
</dbReference>
<evidence type="ECO:0000256" key="7">
    <source>
        <dbReference type="ARBA" id="ARBA00022694"/>
    </source>
</evidence>
<evidence type="ECO:0000256" key="15">
    <source>
        <dbReference type="ARBA" id="ARBA00031446"/>
    </source>
</evidence>
<dbReference type="Pfam" id="PF02677">
    <property type="entry name" value="QueH"/>
    <property type="match status" value="1"/>
</dbReference>
<comment type="pathway">
    <text evidence="2">tRNA modification; tRNA-queuosine biosynthesis.</text>
</comment>
<protein>
    <recommendedName>
        <fullName evidence="5">Epoxyqueuosine reductase QueH</fullName>
        <ecNumber evidence="4">1.17.99.6</ecNumber>
    </recommendedName>
    <alternativeName>
        <fullName evidence="15">Queuosine biosynthesis protein QueH</fullName>
    </alternativeName>
</protein>
<organism evidence="17 18">
    <name type="scientific">candidate division WOR-1 bacterium RIFCSPHIGHO2_01_FULL_53_15</name>
    <dbReference type="NCBI Taxonomy" id="1802564"/>
    <lineage>
        <taxon>Bacteria</taxon>
        <taxon>Bacillati</taxon>
        <taxon>Saganbacteria</taxon>
    </lineage>
</organism>
<evidence type="ECO:0000313" key="17">
    <source>
        <dbReference type="EMBL" id="OGB89550.1"/>
    </source>
</evidence>
<keyword evidence="8" id="KW-0479">Metal-binding</keyword>
<dbReference type="EC" id="1.17.99.6" evidence="4"/>
<keyword evidence="10" id="KW-0560">Oxidoreductase</keyword>
<evidence type="ECO:0000256" key="14">
    <source>
        <dbReference type="ARBA" id="ARBA00023284"/>
    </source>
</evidence>
<evidence type="ECO:0000256" key="6">
    <source>
        <dbReference type="ARBA" id="ARBA00022485"/>
    </source>
</evidence>
<comment type="similarity">
    <text evidence="3">Belongs to the QueH family.</text>
</comment>
<dbReference type="GO" id="GO:0046872">
    <property type="term" value="F:metal ion binding"/>
    <property type="evidence" value="ECO:0007669"/>
    <property type="project" value="UniProtKB-KW"/>
</dbReference>
<dbReference type="PANTHER" id="PTHR36701:SF1">
    <property type="entry name" value="EPOXYQUEUOSINE REDUCTASE QUEH"/>
    <property type="match status" value="1"/>
</dbReference>
<evidence type="ECO:0000256" key="16">
    <source>
        <dbReference type="ARBA" id="ARBA00047415"/>
    </source>
</evidence>
<comment type="caution">
    <text evidence="17">The sequence shown here is derived from an EMBL/GenBank/DDBJ whole genome shotgun (WGS) entry which is preliminary data.</text>
</comment>
<gene>
    <name evidence="17" type="ORF">A2625_01345</name>
</gene>
<proteinExistence type="inferred from homology"/>
<evidence type="ECO:0000256" key="13">
    <source>
        <dbReference type="ARBA" id="ARBA00023157"/>
    </source>
</evidence>
<evidence type="ECO:0000313" key="18">
    <source>
        <dbReference type="Proteomes" id="UP000178724"/>
    </source>
</evidence>
<dbReference type="Proteomes" id="UP000178724">
    <property type="component" value="Unassembled WGS sequence"/>
</dbReference>
<evidence type="ECO:0000256" key="8">
    <source>
        <dbReference type="ARBA" id="ARBA00022723"/>
    </source>
</evidence>
<dbReference type="GO" id="GO:0008616">
    <property type="term" value="P:tRNA queuosine(34) biosynthetic process"/>
    <property type="evidence" value="ECO:0007669"/>
    <property type="project" value="UniProtKB-UniPathway"/>
</dbReference>
<name>A0A1F4Q108_UNCSA</name>
<keyword evidence="7" id="KW-0819">tRNA processing</keyword>
<dbReference type="AlphaFoldDB" id="A0A1F4Q108"/>
<reference evidence="17 18" key="1">
    <citation type="journal article" date="2016" name="Nat. Commun.">
        <title>Thousands of microbial genomes shed light on interconnected biogeochemical processes in an aquifer system.</title>
        <authorList>
            <person name="Anantharaman K."/>
            <person name="Brown C.T."/>
            <person name="Hug L.A."/>
            <person name="Sharon I."/>
            <person name="Castelle C.J."/>
            <person name="Probst A.J."/>
            <person name="Thomas B.C."/>
            <person name="Singh A."/>
            <person name="Wilkins M.J."/>
            <person name="Karaoz U."/>
            <person name="Brodie E.L."/>
            <person name="Williams K.H."/>
            <person name="Hubbard S.S."/>
            <person name="Banfield J.F."/>
        </authorList>
    </citation>
    <scope>NUCLEOTIDE SEQUENCE [LARGE SCALE GENOMIC DNA]</scope>
</reference>
<evidence type="ECO:0000256" key="11">
    <source>
        <dbReference type="ARBA" id="ARBA00023004"/>
    </source>
</evidence>
<keyword evidence="11" id="KW-0408">Iron</keyword>
<evidence type="ECO:0000256" key="10">
    <source>
        <dbReference type="ARBA" id="ARBA00023002"/>
    </source>
</evidence>
<keyword evidence="12" id="KW-0411">Iron-sulfur</keyword>
<evidence type="ECO:0000256" key="2">
    <source>
        <dbReference type="ARBA" id="ARBA00004691"/>
    </source>
</evidence>
<keyword evidence="6" id="KW-0004">4Fe-4S</keyword>
<keyword evidence="9" id="KW-0671">Queuosine biosynthesis</keyword>
<comment type="function">
    <text evidence="1">Catalyzes the conversion of epoxyqueuosine (oQ) to queuosine (Q), which is a hypermodified base found in the wobble positions of tRNA(Asp), tRNA(Asn), tRNA(His) and tRNA(Tyr).</text>
</comment>
<sequence length="186" mass="21166">MGRNLLLNVCCAPCALPLIDHLINSAQKDEVAFLFSGSNIHPHEEYDRRLEATRKIAVIYEVKLFEGAYDHEAWLDFVRANVPMPPETYQENGKRCEACYQYRLDETARLAKQEGFDSFVATLSVSRFKDTSFINEYGTKLAESAGLNFVVMPIDAHEAHRHGVALSKQHGIYRQKYCGCEFSLRA</sequence>
<dbReference type="GO" id="GO:0051539">
    <property type="term" value="F:4 iron, 4 sulfur cluster binding"/>
    <property type="evidence" value="ECO:0007669"/>
    <property type="project" value="UniProtKB-KW"/>
</dbReference>
<evidence type="ECO:0000256" key="1">
    <source>
        <dbReference type="ARBA" id="ARBA00002268"/>
    </source>
</evidence>
<evidence type="ECO:0000256" key="4">
    <source>
        <dbReference type="ARBA" id="ARBA00012622"/>
    </source>
</evidence>
<dbReference type="UniPathway" id="UPA00392"/>
<evidence type="ECO:0000256" key="12">
    <source>
        <dbReference type="ARBA" id="ARBA00023014"/>
    </source>
</evidence>
<evidence type="ECO:0000256" key="9">
    <source>
        <dbReference type="ARBA" id="ARBA00022785"/>
    </source>
</evidence>
<evidence type="ECO:0000256" key="5">
    <source>
        <dbReference type="ARBA" id="ARBA00016895"/>
    </source>
</evidence>
<dbReference type="InterPro" id="IPR003828">
    <property type="entry name" value="QueH"/>
</dbReference>
<dbReference type="PANTHER" id="PTHR36701">
    <property type="entry name" value="EPOXYQUEUOSINE REDUCTASE QUEH"/>
    <property type="match status" value="1"/>
</dbReference>